<keyword evidence="7 12" id="KW-0694">RNA-binding</keyword>
<feature type="binding site" evidence="12">
    <location>
        <position position="592"/>
    </location>
    <ligand>
        <name>Mg(2+)</name>
        <dbReference type="ChEBI" id="CHEBI:18420"/>
        <label>1</label>
    </ligand>
</feature>
<evidence type="ECO:0000256" key="13">
    <source>
        <dbReference type="SAM" id="Coils"/>
    </source>
</evidence>
<feature type="coiled-coil region" evidence="13">
    <location>
        <begin position="590"/>
        <end position="617"/>
    </location>
</feature>
<keyword evidence="13" id="KW-0175">Coiled coil</keyword>
<keyword evidence="5 12" id="KW-0378">Hydrolase</keyword>
<dbReference type="NCBIfam" id="TIGR01865">
    <property type="entry name" value="cas_Csn1"/>
    <property type="match status" value="1"/>
</dbReference>
<dbReference type="Pfam" id="PF13395">
    <property type="entry name" value="HNH_4"/>
    <property type="match status" value="1"/>
</dbReference>
<feature type="domain" description="HNH Cas9-type" evidence="15">
    <location>
        <begin position="596"/>
        <end position="753"/>
    </location>
</feature>
<evidence type="ECO:0000256" key="5">
    <source>
        <dbReference type="ARBA" id="ARBA00022801"/>
    </source>
</evidence>
<dbReference type="InterPro" id="IPR036397">
    <property type="entry name" value="RNaseH_sf"/>
</dbReference>
<comment type="similarity">
    <text evidence="12">Belongs to the CRISPR-associated Cas9 family.</text>
</comment>
<dbReference type="InterPro" id="IPR003615">
    <property type="entry name" value="HNH_nuc"/>
</dbReference>
<keyword evidence="8 12" id="KW-0051">Antiviral defense</keyword>
<dbReference type="Proteomes" id="UP000653477">
    <property type="component" value="Unassembled WGS sequence"/>
</dbReference>
<evidence type="ECO:0000256" key="6">
    <source>
        <dbReference type="ARBA" id="ARBA00022842"/>
    </source>
</evidence>
<protein>
    <recommendedName>
        <fullName evidence="12">CRISPR-associated endonuclease Cas9</fullName>
        <ecNumber evidence="12">3.1.-.-</ecNumber>
    </recommendedName>
</protein>
<dbReference type="EC" id="3.1.-.-" evidence="12"/>
<keyword evidence="2 12" id="KW-0540">Nuclease</keyword>
<evidence type="ECO:0000256" key="9">
    <source>
        <dbReference type="ARBA" id="ARBA00023125"/>
    </source>
</evidence>
<evidence type="ECO:0000256" key="2">
    <source>
        <dbReference type="ARBA" id="ARBA00022722"/>
    </source>
</evidence>
<keyword evidence="6 12" id="KW-0460">Magnesium</keyword>
<name>A0ABQ2H9D2_9PORP</name>
<dbReference type="Gene3D" id="3.30.420.10">
    <property type="entry name" value="Ribonuclease H-like superfamily/Ribonuclease H"/>
    <property type="match status" value="3"/>
</dbReference>
<comment type="caution">
    <text evidence="16">The sequence shown here is derived from an EMBL/GenBank/DDBJ whole genome shotgun (WGS) entry which is preliminary data.</text>
</comment>
<sequence length="1213" mass="139920">MLMSKHVLGLDLGVGSIGWCLIALDAQGDPAEILGMGSRVVPLTNLGDDKAFSKGEAFTANQKRTARRTMRRGFARYQLRRYRLRRELEKVGMLPDAALIQLPLLELWELRERAATAGRRLTLPELGRVLCHINQKRGYRHVKSDAAAIVGDEGEKKKKDSNSAYLAGIRANDEKLQAEHKTVGQYFAEQLRQNQSESPTGGISYRIKDQIFSRQRYIDEYDQIMAAQRVHYPDILTDEFIRMLRDEVIFMQRPLKSCKHLVSLCEFEKQERVMRVQQDDGKGGRQLVERKVKFGPKVAPKSSPLFQLCRIYEAVNNIRLIRPDGSPRDITPEERDKLVAYLQTYEAPKPPKRKPAKVKPVKLAHPKLDLDKLKELLCIEEELLADKLLEEGLKGDTTRIALSIILQPYPQYHHLLDMELETRMMSVQLTDEETGEVTEREVAIVTDSYVRQPLYRLWHILYSIEERDAMRRALITQLGMKEEDLDGGLLDQLYRLDFVKPGYGNKSAKFICKLLPQLQQGLGYSEACAAVGYRHSNSPTSEEITERTLLEKIPLLQRNELRQPLVEKILNQMINLVNALKAEYGIDEVRVELARELKMSREERERMARNNKDREERNKEVAAKIRECGLYPTKPRIQKYMLWEEAGKVCMYCGRTISLSQCLNGDDMEVEHIIPKSVLYDDSYGNKTCACHECNQTKGNRTALEYIRAEGREAEYMKRINDLLKEKKISYSKHQRLRWLKEDIPSDFLERQLRLTQYISRQAMAILQQGIRRVSASEGGVTARLRSLWGYGKILHTLNLDRYDSMGETERVSREGEATEELRITNWSKRMDHRHHAIDALVVACTRQSYIQRLNRLSSEFGREDKKKEDQEAQEQQATETGRLSNLERWLTQRPHFSVRTVSDKVAEILISYRPGKRVVTRGRNIYLRHGKKCVQSGLLVPRGPLSKETVYGQITVNGEQQIVCKYDLHSLKAKDVDYVVDLALRKRLKELLAQHGGKEKEAFAGDVYMDEAGTQGPIRSVRCFTGLDRDKMKAVKYDEQGDAVGFVSPRNNHHLAIYRTPKGKLEESIVTFWDAVDRARYGIPLVITHPREVMEQVLQREDIPESVLSLLPSSDWIFVESIQRDEMVLVGLSDEEIRQAVEAQDYCKLSEHLYRVQKIATGNYMVRYHLETDTDMNRSGRIPKLYQLSLTSYEEKNVRKVRVDLLGRISLL</sequence>
<evidence type="ECO:0000256" key="4">
    <source>
        <dbReference type="ARBA" id="ARBA00022759"/>
    </source>
</evidence>
<keyword evidence="10" id="KW-0464">Manganese</keyword>
<accession>A0ABQ2H9D2</accession>
<evidence type="ECO:0000313" key="16">
    <source>
        <dbReference type="EMBL" id="GGM54333.1"/>
    </source>
</evidence>
<dbReference type="Pfam" id="PF18541">
    <property type="entry name" value="RuvC_III"/>
    <property type="match status" value="1"/>
</dbReference>
<evidence type="ECO:0000256" key="8">
    <source>
        <dbReference type="ARBA" id="ARBA00023118"/>
    </source>
</evidence>
<reference evidence="17" key="1">
    <citation type="journal article" date="2019" name="Int. J. Syst. Evol. Microbiol.">
        <title>The Global Catalogue of Microorganisms (GCM) 10K type strain sequencing project: providing services to taxonomists for standard genome sequencing and annotation.</title>
        <authorList>
            <consortium name="The Broad Institute Genomics Platform"/>
            <consortium name="The Broad Institute Genome Sequencing Center for Infectious Disease"/>
            <person name="Wu L."/>
            <person name="Ma J."/>
        </authorList>
    </citation>
    <scope>NUCLEOTIDE SEQUENCE [LARGE SCALE GENOMIC DNA]</scope>
    <source>
        <strain evidence="17">JCM 30531</strain>
    </source>
</reference>
<feature type="binding site" evidence="12">
    <location>
        <position position="11"/>
    </location>
    <ligand>
        <name>Mg(2+)</name>
        <dbReference type="ChEBI" id="CHEBI:18420"/>
        <label>2</label>
    </ligand>
</feature>
<keyword evidence="9 12" id="KW-0238">DNA-binding</keyword>
<feature type="binding site" evidence="12">
    <location>
        <position position="596"/>
    </location>
    <ligand>
        <name>Mg(2+)</name>
        <dbReference type="ChEBI" id="CHEBI:18420"/>
        <label>2</label>
    </ligand>
</feature>
<keyword evidence="17" id="KW-1185">Reference proteome</keyword>
<evidence type="ECO:0000259" key="15">
    <source>
        <dbReference type="PROSITE" id="PS51749"/>
    </source>
</evidence>
<dbReference type="InterPro" id="IPR028629">
    <property type="entry name" value="Cas9"/>
</dbReference>
<feature type="binding site" evidence="12">
    <location>
        <position position="836"/>
    </location>
    <ligand>
        <name>Mg(2+)</name>
        <dbReference type="ChEBI" id="CHEBI:18420"/>
        <label>2</label>
    </ligand>
</feature>
<proteinExistence type="inferred from homology"/>
<feature type="active site" description="Proton acceptor for HNH nuclease domain" evidence="12">
    <location>
        <position position="672"/>
    </location>
</feature>
<comment type="subunit">
    <text evidence="11 12">Monomer. Binds crRNA and tracrRNA.</text>
</comment>
<evidence type="ECO:0000256" key="11">
    <source>
        <dbReference type="ARBA" id="ARBA00046380"/>
    </source>
</evidence>
<dbReference type="EMBL" id="BMPU01000003">
    <property type="protein sequence ID" value="GGM54333.1"/>
    <property type="molecule type" value="Genomic_DNA"/>
</dbReference>
<evidence type="ECO:0000256" key="14">
    <source>
        <dbReference type="SAM" id="MobiDB-lite"/>
    </source>
</evidence>
<evidence type="ECO:0000256" key="3">
    <source>
        <dbReference type="ARBA" id="ARBA00022723"/>
    </source>
</evidence>
<feature type="region of interest" description="Disordered" evidence="14">
    <location>
        <begin position="862"/>
        <end position="885"/>
    </location>
</feature>
<evidence type="ECO:0000256" key="1">
    <source>
        <dbReference type="ARBA" id="ARBA00001946"/>
    </source>
</evidence>
<dbReference type="InterPro" id="IPR041383">
    <property type="entry name" value="RuvC_III"/>
</dbReference>
<evidence type="ECO:0000256" key="7">
    <source>
        <dbReference type="ARBA" id="ARBA00022884"/>
    </source>
</evidence>
<gene>
    <name evidence="12" type="primary">cas9</name>
    <name evidence="16" type="ORF">GCM10007088_11320</name>
</gene>
<feature type="binding site" evidence="12">
    <location>
        <position position="596"/>
    </location>
    <ligand>
        <name>Mg(2+)</name>
        <dbReference type="ChEBI" id="CHEBI:18420"/>
        <label>1</label>
    </ligand>
</feature>
<feature type="binding site" evidence="12">
    <location>
        <position position="11"/>
    </location>
    <ligand>
        <name>Mg(2+)</name>
        <dbReference type="ChEBI" id="CHEBI:18420"/>
        <label>1</label>
    </ligand>
</feature>
<feature type="compositionally biased region" description="Basic and acidic residues" evidence="14">
    <location>
        <begin position="862"/>
        <end position="871"/>
    </location>
</feature>
<keyword evidence="3 12" id="KW-0479">Metal-binding</keyword>
<feature type="active site" description="For RuvC-like nuclease domain" evidence="12">
    <location>
        <position position="11"/>
    </location>
</feature>
<dbReference type="SMART" id="SM00507">
    <property type="entry name" value="HNHc"/>
    <property type="match status" value="1"/>
</dbReference>
<dbReference type="PROSITE" id="PS51749">
    <property type="entry name" value="HNH_CAS9"/>
    <property type="match status" value="1"/>
</dbReference>
<comment type="domain">
    <text evidence="12">Has 2 endonuclease domains. The discontinuous RuvC-like domain cleaves the target DNA noncomplementary to crRNA while the HNH nuclease domain cleaves the target DNA complementary to crRNA.</text>
</comment>
<keyword evidence="4 12" id="KW-0255">Endonuclease</keyword>
<evidence type="ECO:0000256" key="10">
    <source>
        <dbReference type="ARBA" id="ARBA00023211"/>
    </source>
</evidence>
<dbReference type="InterPro" id="IPR033114">
    <property type="entry name" value="HNH_CAS9"/>
</dbReference>
<comment type="function">
    <text evidence="12">CRISPR (clustered regularly interspaced short palindromic repeat) is an adaptive immune system that provides protection against mobile genetic elements (viruses, transposable elements and conjugative plasmids). CRISPR clusters contain spacers, sequences complementary to antecedent mobile elements, and target invading nucleic acids. CRISPR clusters are transcribed and processed into CRISPR RNA (crRNA). In type II CRISPR systems correct processing of pre-crRNA requires a trans-encoded small RNA (tracrRNA), endogenous ribonuclease 3 (rnc) and this protein. The tracrRNA serves as a guide for ribonuclease 3-aided processing of pre-crRNA. Subsequently Cas9/crRNA/tracrRNA endonucleolytically cleaves linear or circular dsDNA target complementary to the spacer; Cas9 is inactive in the absence of the 2 guide RNAs (gRNA). Cas9 recognizes the protospacer adjacent motif (PAM) in the CRISPR repeat sequences to help distinguish self versus nonself, as targets within the bacterial CRISPR locus do not have PAMs. PAM recognition is also required for catalytic activity.</text>
</comment>
<evidence type="ECO:0000256" key="12">
    <source>
        <dbReference type="HAMAP-Rule" id="MF_01480"/>
    </source>
</evidence>
<dbReference type="HAMAP" id="MF_01480">
    <property type="entry name" value="Cas9"/>
    <property type="match status" value="1"/>
</dbReference>
<comment type="cofactor">
    <cofactor evidence="1 12">
        <name>Mg(2+)</name>
        <dbReference type="ChEBI" id="CHEBI:18420"/>
    </cofactor>
</comment>
<evidence type="ECO:0000313" key="17">
    <source>
        <dbReference type="Proteomes" id="UP000653477"/>
    </source>
</evidence>
<organism evidence="16 17">
    <name type="scientific">Porphyromonas pasteri</name>
    <dbReference type="NCBI Taxonomy" id="1583331"/>
    <lineage>
        <taxon>Bacteria</taxon>
        <taxon>Pseudomonadati</taxon>
        <taxon>Bacteroidota</taxon>
        <taxon>Bacteroidia</taxon>
        <taxon>Bacteroidales</taxon>
        <taxon>Porphyromonadaceae</taxon>
        <taxon>Porphyromonas</taxon>
    </lineage>
</organism>